<reference evidence="2" key="1">
    <citation type="thesis" date="2020" institute="ProQuest LLC" country="789 East Eisenhower Parkway, Ann Arbor, MI, USA">
        <title>Comparative Genomics and Chromosome Evolution.</title>
        <authorList>
            <person name="Mudd A.B."/>
        </authorList>
    </citation>
    <scope>NUCLEOTIDE SEQUENCE</scope>
    <source>
        <strain evidence="2">237g6f4</strain>
        <tissue evidence="2">Blood</tissue>
    </source>
</reference>
<keyword evidence="1" id="KW-0175">Coiled coil</keyword>
<name>A0AAV7CPR8_ENGPU</name>
<proteinExistence type="predicted"/>
<comment type="caution">
    <text evidence="2">The sequence shown here is derived from an EMBL/GenBank/DDBJ whole genome shotgun (WGS) entry which is preliminary data.</text>
</comment>
<dbReference type="EMBL" id="WNYA01000002">
    <property type="protein sequence ID" value="KAG8586082.1"/>
    <property type="molecule type" value="Genomic_DNA"/>
</dbReference>
<feature type="coiled-coil region" evidence="1">
    <location>
        <begin position="66"/>
        <end position="182"/>
    </location>
</feature>
<organism evidence="2 3">
    <name type="scientific">Engystomops pustulosus</name>
    <name type="common">Tungara frog</name>
    <name type="synonym">Physalaemus pustulosus</name>
    <dbReference type="NCBI Taxonomy" id="76066"/>
    <lineage>
        <taxon>Eukaryota</taxon>
        <taxon>Metazoa</taxon>
        <taxon>Chordata</taxon>
        <taxon>Craniata</taxon>
        <taxon>Vertebrata</taxon>
        <taxon>Euteleostomi</taxon>
        <taxon>Amphibia</taxon>
        <taxon>Batrachia</taxon>
        <taxon>Anura</taxon>
        <taxon>Neobatrachia</taxon>
        <taxon>Hyloidea</taxon>
        <taxon>Leptodactylidae</taxon>
        <taxon>Leiuperinae</taxon>
        <taxon>Engystomops</taxon>
    </lineage>
</organism>
<dbReference type="Proteomes" id="UP000824782">
    <property type="component" value="Unassembled WGS sequence"/>
</dbReference>
<evidence type="ECO:0008006" key="4">
    <source>
        <dbReference type="Google" id="ProtNLM"/>
    </source>
</evidence>
<evidence type="ECO:0000313" key="3">
    <source>
        <dbReference type="Proteomes" id="UP000824782"/>
    </source>
</evidence>
<dbReference type="AlphaFoldDB" id="A0AAV7CPR8"/>
<keyword evidence="3" id="KW-1185">Reference proteome</keyword>
<evidence type="ECO:0000313" key="2">
    <source>
        <dbReference type="EMBL" id="KAG8586082.1"/>
    </source>
</evidence>
<evidence type="ECO:0000256" key="1">
    <source>
        <dbReference type="SAM" id="Coils"/>
    </source>
</evidence>
<protein>
    <recommendedName>
        <fullName evidence="4">Coiled-coil domain-containing protein 122</fullName>
    </recommendedName>
</protein>
<sequence length="186" mass="22071">MHQCEILKTQNHSICAENINLKLEVETQREALEFTVARNNDYRERIADRIKGFSERESELPFMIELNEKQAMVQLLKKQKEEMILNLHNPGSTAIKQLQEEILNESEQIKAILECINAKKQIYEEELERHAVLRKEIEVEKKRYNAILKRLHSQLNKAELNRRQYQWNIAEMEKKASTLRQSLGMI</sequence>
<gene>
    <name evidence="2" type="ORF">GDO81_005243</name>
</gene>
<accession>A0AAV7CPR8</accession>